<dbReference type="Proteomes" id="UP000092124">
    <property type="component" value="Unassembled WGS sequence"/>
</dbReference>
<evidence type="ECO:0000256" key="1">
    <source>
        <dbReference type="ARBA" id="ARBA00004606"/>
    </source>
</evidence>
<keyword evidence="3" id="KW-0430">Lectin</keyword>
<dbReference type="InterPro" id="IPR051527">
    <property type="entry name" value="KLR_subfamily_B"/>
</dbReference>
<keyword evidence="10" id="KW-1185">Reference proteome</keyword>
<sequence>NVNTVTQLYFSSNPSCPFTVQSADFMVNVFVSPKGGHLSVPTLASVGSETRLCWAGPSCPELLSLLQKTSVEKSSADVQENNMTKTTVSPAKEKCPKDWLPHLHKCIHFSQDSDPWEHSLADCATKGATLLLIEDQEELRLITDSAKGKGNSFWIGLNYTLPDKKWRWINGSTLSSDVLHITGEAKENSCASVSNDNVVSESCPSDNKWICQKELKRVSETTYLLTKEESQGDYSCDLVAVSPDVAILLC</sequence>
<dbReference type="InterPro" id="IPR016186">
    <property type="entry name" value="C-type_lectin-like/link_sf"/>
</dbReference>
<feature type="domain" description="C-type lectin" evidence="8">
    <location>
        <begin position="102"/>
        <end position="212"/>
    </location>
</feature>
<dbReference type="InterPro" id="IPR001304">
    <property type="entry name" value="C-type_lectin-like"/>
</dbReference>
<protein>
    <recommendedName>
        <fullName evidence="8">C-type lectin domain-containing protein</fullName>
    </recommendedName>
</protein>
<dbReference type="GO" id="GO:0009986">
    <property type="term" value="C:cell surface"/>
    <property type="evidence" value="ECO:0007669"/>
    <property type="project" value="TreeGrafter"/>
</dbReference>
<evidence type="ECO:0000256" key="5">
    <source>
        <dbReference type="ARBA" id="ARBA00022989"/>
    </source>
</evidence>
<evidence type="ECO:0000256" key="4">
    <source>
        <dbReference type="ARBA" id="ARBA00022968"/>
    </source>
</evidence>
<organism evidence="9 10">
    <name type="scientific">Neotoma lepida</name>
    <name type="common">Desert woodrat</name>
    <dbReference type="NCBI Taxonomy" id="56216"/>
    <lineage>
        <taxon>Eukaryota</taxon>
        <taxon>Metazoa</taxon>
        <taxon>Chordata</taxon>
        <taxon>Craniata</taxon>
        <taxon>Vertebrata</taxon>
        <taxon>Euteleostomi</taxon>
        <taxon>Mammalia</taxon>
        <taxon>Eutheria</taxon>
        <taxon>Euarchontoglires</taxon>
        <taxon>Glires</taxon>
        <taxon>Rodentia</taxon>
        <taxon>Myomorpha</taxon>
        <taxon>Muroidea</taxon>
        <taxon>Cricetidae</taxon>
        <taxon>Neotominae</taxon>
        <taxon>Neotoma</taxon>
    </lineage>
</organism>
<dbReference type="EMBL" id="LZPO01008137">
    <property type="protein sequence ID" value="OBS82202.1"/>
    <property type="molecule type" value="Genomic_DNA"/>
</dbReference>
<evidence type="ECO:0000256" key="6">
    <source>
        <dbReference type="ARBA" id="ARBA00023136"/>
    </source>
</evidence>
<evidence type="ECO:0000256" key="2">
    <source>
        <dbReference type="ARBA" id="ARBA00022692"/>
    </source>
</evidence>
<dbReference type="GO" id="GO:0030246">
    <property type="term" value="F:carbohydrate binding"/>
    <property type="evidence" value="ECO:0007669"/>
    <property type="project" value="UniProtKB-KW"/>
</dbReference>
<dbReference type="GO" id="GO:0042269">
    <property type="term" value="P:regulation of natural killer cell mediated cytotoxicity"/>
    <property type="evidence" value="ECO:0007669"/>
    <property type="project" value="TreeGrafter"/>
</dbReference>
<dbReference type="AlphaFoldDB" id="A0A1A6HWU9"/>
<dbReference type="OrthoDB" id="8950604at2759"/>
<reference evidence="9 10" key="1">
    <citation type="submission" date="2016-06" db="EMBL/GenBank/DDBJ databases">
        <title>The Draft Genome Sequence and Annotation of the Desert Woodrat Neotoma lepida.</title>
        <authorList>
            <person name="Campbell M."/>
            <person name="Oakeson K.F."/>
            <person name="Yandell M."/>
            <person name="Halpert J.R."/>
            <person name="Dearing D."/>
        </authorList>
    </citation>
    <scope>NUCLEOTIDE SEQUENCE [LARGE SCALE GENOMIC DNA]</scope>
    <source>
        <strain evidence="9">417</strain>
        <tissue evidence="9">Liver</tissue>
    </source>
</reference>
<dbReference type="SUPFAM" id="SSF56436">
    <property type="entry name" value="C-type lectin-like"/>
    <property type="match status" value="1"/>
</dbReference>
<keyword evidence="2" id="KW-0812">Transmembrane</keyword>
<keyword evidence="5" id="KW-1133">Transmembrane helix</keyword>
<dbReference type="GO" id="GO:0005886">
    <property type="term" value="C:plasma membrane"/>
    <property type="evidence" value="ECO:0007669"/>
    <property type="project" value="TreeGrafter"/>
</dbReference>
<dbReference type="Gene3D" id="3.10.100.10">
    <property type="entry name" value="Mannose-Binding Protein A, subunit A"/>
    <property type="match status" value="1"/>
</dbReference>
<feature type="non-terminal residue" evidence="9">
    <location>
        <position position="250"/>
    </location>
</feature>
<name>A0A1A6HWU9_NEOLE</name>
<evidence type="ECO:0000259" key="8">
    <source>
        <dbReference type="PROSITE" id="PS50041"/>
    </source>
</evidence>
<keyword evidence="7" id="KW-1015">Disulfide bond</keyword>
<evidence type="ECO:0000256" key="7">
    <source>
        <dbReference type="ARBA" id="ARBA00023157"/>
    </source>
</evidence>
<dbReference type="Pfam" id="PF00059">
    <property type="entry name" value="Lectin_C"/>
    <property type="match status" value="1"/>
</dbReference>
<dbReference type="STRING" id="56216.A0A1A6HWU9"/>
<evidence type="ECO:0000313" key="10">
    <source>
        <dbReference type="Proteomes" id="UP000092124"/>
    </source>
</evidence>
<comment type="caution">
    <text evidence="9">The sequence shown here is derived from an EMBL/GenBank/DDBJ whole genome shotgun (WGS) entry which is preliminary data.</text>
</comment>
<dbReference type="SMART" id="SM00034">
    <property type="entry name" value="CLECT"/>
    <property type="match status" value="1"/>
</dbReference>
<comment type="subcellular location">
    <subcellularLocation>
        <location evidence="1">Membrane</location>
        <topology evidence="1">Single-pass type II membrane protein</topology>
    </subcellularLocation>
</comment>
<dbReference type="InterPro" id="IPR016187">
    <property type="entry name" value="CTDL_fold"/>
</dbReference>
<dbReference type="InterPro" id="IPR033992">
    <property type="entry name" value="NKR-like_CTLD"/>
</dbReference>
<dbReference type="PROSITE" id="PS50041">
    <property type="entry name" value="C_TYPE_LECTIN_2"/>
    <property type="match status" value="1"/>
</dbReference>
<evidence type="ECO:0000313" key="9">
    <source>
        <dbReference type="EMBL" id="OBS82202.1"/>
    </source>
</evidence>
<dbReference type="PANTHER" id="PTHR46784">
    <property type="entry name" value="KILLER CELL LECTIN-LIKE RECEPTOR SUBFAMILY B MEMBER 1"/>
    <property type="match status" value="1"/>
</dbReference>
<feature type="non-terminal residue" evidence="9">
    <location>
        <position position="1"/>
    </location>
</feature>
<dbReference type="CDD" id="cd03593">
    <property type="entry name" value="CLECT_NK_receptors_like"/>
    <property type="match status" value="1"/>
</dbReference>
<keyword evidence="4" id="KW-0735">Signal-anchor</keyword>
<dbReference type="PANTHER" id="PTHR46784:SF1">
    <property type="entry name" value="KILLER CELL LECTIN-LIKE RECEPTOR SUBFAMILY B MEMBER 1"/>
    <property type="match status" value="1"/>
</dbReference>
<evidence type="ECO:0000256" key="3">
    <source>
        <dbReference type="ARBA" id="ARBA00022734"/>
    </source>
</evidence>
<gene>
    <name evidence="9" type="ORF">A6R68_23808</name>
</gene>
<accession>A0A1A6HWU9</accession>
<dbReference type="GO" id="GO:0038023">
    <property type="term" value="F:signaling receptor activity"/>
    <property type="evidence" value="ECO:0007669"/>
    <property type="project" value="TreeGrafter"/>
</dbReference>
<keyword evidence="6" id="KW-0472">Membrane</keyword>
<proteinExistence type="predicted"/>